<sequence length="231" mass="26286">MSRSLYEDLYLTAEQVQRVRDYIRRINFHLPGATSADFEVNPHARYLGYMFQLEDLESYGVGLQCTASGLEHQRTFIRMSRGQLMGHEDAPMLPVNEPVLAAETMTLHRLYEQEAIPLRHGEETYTSDDGAPGADMDLAMLEHQLRDIIAFHNGEPVPGNQEILDLRIYWGTLLAGRYPRLRYLREGGRLSEPQADRLSSFEVHVDSVEDILISLGLATLKDLSKPKREDG</sequence>
<name>A0ABU8P5A8_9CORY</name>
<keyword evidence="2" id="KW-1185">Reference proteome</keyword>
<dbReference type="Proteomes" id="UP001372244">
    <property type="component" value="Unassembled WGS sequence"/>
</dbReference>
<comment type="caution">
    <text evidence="1">The sequence shown here is derived from an EMBL/GenBank/DDBJ whole genome shotgun (WGS) entry which is preliminary data.</text>
</comment>
<dbReference type="EMBL" id="JBAHUZ010000013">
    <property type="protein sequence ID" value="MEJ4138774.1"/>
    <property type="molecule type" value="Genomic_DNA"/>
</dbReference>
<reference evidence="1 2" key="1">
    <citation type="submission" date="2024-02" db="EMBL/GenBank/DDBJ databases">
        <title>Whole genome sequencing and characterization of Corynebacterium isolated from the ocular surface of dry eye disease sufferers.</title>
        <authorList>
            <person name="Naqvi M."/>
        </authorList>
    </citation>
    <scope>NUCLEOTIDE SEQUENCE [LARGE SCALE GENOMIC DNA]</scope>
    <source>
        <strain evidence="1 2">PCR27</strain>
    </source>
</reference>
<dbReference type="RefSeq" id="WP_284839241.1">
    <property type="nucleotide sequence ID" value="NZ_JASPFW010000009.1"/>
</dbReference>
<gene>
    <name evidence="1" type="ORF">V5S76_06525</name>
</gene>
<evidence type="ECO:0000313" key="1">
    <source>
        <dbReference type="EMBL" id="MEJ4138774.1"/>
    </source>
</evidence>
<proteinExistence type="predicted"/>
<accession>A0ABU8P5A8</accession>
<protein>
    <submittedName>
        <fullName evidence="1">Uncharacterized protein</fullName>
    </submittedName>
</protein>
<evidence type="ECO:0000313" key="2">
    <source>
        <dbReference type="Proteomes" id="UP001372244"/>
    </source>
</evidence>
<organism evidence="1 2">
    <name type="scientific">Corynebacterium marquesiae</name>
    <dbReference type="NCBI Taxonomy" id="2913503"/>
    <lineage>
        <taxon>Bacteria</taxon>
        <taxon>Bacillati</taxon>
        <taxon>Actinomycetota</taxon>
        <taxon>Actinomycetes</taxon>
        <taxon>Mycobacteriales</taxon>
        <taxon>Corynebacteriaceae</taxon>
        <taxon>Corynebacterium</taxon>
    </lineage>
</organism>